<dbReference type="SUPFAM" id="SSF57196">
    <property type="entry name" value="EGF/Laminin"/>
    <property type="match status" value="1"/>
</dbReference>
<feature type="disulfide bond" evidence="1">
    <location>
        <begin position="223"/>
        <end position="232"/>
    </location>
</feature>
<feature type="compositionally biased region" description="Low complexity" evidence="2">
    <location>
        <begin position="318"/>
        <end position="331"/>
    </location>
</feature>
<gene>
    <name evidence="6" type="ORF">CVLEPA_LOCUS21196</name>
</gene>
<dbReference type="InterPro" id="IPR000742">
    <property type="entry name" value="EGF"/>
</dbReference>
<comment type="caution">
    <text evidence="1">Lacks conserved residue(s) required for the propagation of feature annotation.</text>
</comment>
<accession>A0ABP0GBR1</accession>
<dbReference type="Gene3D" id="2.10.25.10">
    <property type="entry name" value="Laminin"/>
    <property type="match status" value="1"/>
</dbReference>
<evidence type="ECO:0000313" key="7">
    <source>
        <dbReference type="Proteomes" id="UP001642483"/>
    </source>
</evidence>
<evidence type="ECO:0000256" key="2">
    <source>
        <dbReference type="SAM" id="MobiDB-lite"/>
    </source>
</evidence>
<sequence length="331" mass="37628">MIRTCEKLTTMKLFLHQLSHHCNRTRNFSIQNHRLLGLFCFVLVFLDVSMGIETVQSNLTSHEGNGLHHKNMEDCLSDFEGFKNIYLQGVKEEFFVTYNQTTLEECKTLCCKEERFECQSFSYFVPLKVCWVMNVTDDHGNAKKENAQNWFHYQHVRPGGEEDTTAYNDVTKKAFFPRHRTTTLKPLTSTAKGRRNCNIPCQNGGKCSSVVDETNKRTELCSCKEGYSGLYCENPEIFSGGIADYIIPVAILGAIIFILFIILLAVYLLYRKRTGKYRVKRRADKWNRRSQAQARRTHSFHSGSHGSSGVSEISAPGSVHSTATSSTTTSV</sequence>
<keyword evidence="7" id="KW-1185">Reference proteome</keyword>
<reference evidence="6 7" key="1">
    <citation type="submission" date="2024-02" db="EMBL/GenBank/DDBJ databases">
        <authorList>
            <person name="Daric V."/>
            <person name="Darras S."/>
        </authorList>
    </citation>
    <scope>NUCLEOTIDE SEQUENCE [LARGE SCALE GENOMIC DNA]</scope>
</reference>
<evidence type="ECO:0000256" key="3">
    <source>
        <dbReference type="SAM" id="Phobius"/>
    </source>
</evidence>
<dbReference type="PROSITE" id="PS00022">
    <property type="entry name" value="EGF_1"/>
    <property type="match status" value="1"/>
</dbReference>
<keyword evidence="3" id="KW-0472">Membrane</keyword>
<feature type="domain" description="EGF-like" evidence="4">
    <location>
        <begin position="193"/>
        <end position="233"/>
    </location>
</feature>
<dbReference type="Pfam" id="PF00024">
    <property type="entry name" value="PAN_1"/>
    <property type="match status" value="1"/>
</dbReference>
<dbReference type="SUPFAM" id="SSF57414">
    <property type="entry name" value="Hairpin loop containing domain-like"/>
    <property type="match status" value="1"/>
</dbReference>
<dbReference type="SMART" id="SM00473">
    <property type="entry name" value="PAN_AP"/>
    <property type="match status" value="1"/>
</dbReference>
<dbReference type="InterPro" id="IPR003609">
    <property type="entry name" value="Pan_app"/>
</dbReference>
<comment type="caution">
    <text evidence="6">The sequence shown here is derived from an EMBL/GenBank/DDBJ whole genome shotgun (WGS) entry which is preliminary data.</text>
</comment>
<dbReference type="PROSITE" id="PS50948">
    <property type="entry name" value="PAN"/>
    <property type="match status" value="1"/>
</dbReference>
<evidence type="ECO:0000313" key="6">
    <source>
        <dbReference type="EMBL" id="CAK8689243.1"/>
    </source>
</evidence>
<evidence type="ECO:0000259" key="4">
    <source>
        <dbReference type="PROSITE" id="PS50026"/>
    </source>
</evidence>
<keyword evidence="3" id="KW-1133">Transmembrane helix</keyword>
<dbReference type="PROSITE" id="PS01186">
    <property type="entry name" value="EGF_2"/>
    <property type="match status" value="1"/>
</dbReference>
<feature type="disulfide bond" evidence="1">
    <location>
        <begin position="197"/>
        <end position="207"/>
    </location>
</feature>
<name>A0ABP0GBR1_CLALP</name>
<protein>
    <recommendedName>
        <fullName evidence="8">EGF-like domain-containing protein</fullName>
    </recommendedName>
</protein>
<evidence type="ECO:0000256" key="1">
    <source>
        <dbReference type="PROSITE-ProRule" id="PRU00076"/>
    </source>
</evidence>
<feature type="transmembrane region" description="Helical" evidence="3">
    <location>
        <begin position="245"/>
        <end position="270"/>
    </location>
</feature>
<keyword evidence="1" id="KW-1015">Disulfide bond</keyword>
<feature type="compositionally biased region" description="Low complexity" evidence="2">
    <location>
        <begin position="300"/>
        <end position="311"/>
    </location>
</feature>
<organism evidence="6 7">
    <name type="scientific">Clavelina lepadiformis</name>
    <name type="common">Light-bulb sea squirt</name>
    <name type="synonym">Ascidia lepadiformis</name>
    <dbReference type="NCBI Taxonomy" id="159417"/>
    <lineage>
        <taxon>Eukaryota</taxon>
        <taxon>Metazoa</taxon>
        <taxon>Chordata</taxon>
        <taxon>Tunicata</taxon>
        <taxon>Ascidiacea</taxon>
        <taxon>Aplousobranchia</taxon>
        <taxon>Clavelinidae</taxon>
        <taxon>Clavelina</taxon>
    </lineage>
</organism>
<evidence type="ECO:0008006" key="8">
    <source>
        <dbReference type="Google" id="ProtNLM"/>
    </source>
</evidence>
<dbReference type="Proteomes" id="UP001642483">
    <property type="component" value="Unassembled WGS sequence"/>
</dbReference>
<dbReference type="SMART" id="SM00181">
    <property type="entry name" value="EGF"/>
    <property type="match status" value="1"/>
</dbReference>
<feature type="domain" description="Apple" evidence="5">
    <location>
        <begin position="75"/>
        <end position="157"/>
    </location>
</feature>
<keyword evidence="1" id="KW-0245">EGF-like domain</keyword>
<keyword evidence="3" id="KW-0812">Transmembrane</keyword>
<evidence type="ECO:0000259" key="5">
    <source>
        <dbReference type="PROSITE" id="PS50948"/>
    </source>
</evidence>
<dbReference type="EMBL" id="CAWYQH010000108">
    <property type="protein sequence ID" value="CAK8689243.1"/>
    <property type="molecule type" value="Genomic_DNA"/>
</dbReference>
<dbReference type="Gene3D" id="3.50.4.10">
    <property type="entry name" value="Hepatocyte Growth Factor"/>
    <property type="match status" value="1"/>
</dbReference>
<feature type="region of interest" description="Disordered" evidence="2">
    <location>
        <begin position="281"/>
        <end position="331"/>
    </location>
</feature>
<proteinExistence type="predicted"/>
<dbReference type="PROSITE" id="PS50026">
    <property type="entry name" value="EGF_3"/>
    <property type="match status" value="1"/>
</dbReference>